<dbReference type="PANTHER" id="PTHR38454">
    <property type="entry name" value="INTEGRAL MEMBRANE PROTEIN-RELATED"/>
    <property type="match status" value="1"/>
</dbReference>
<feature type="transmembrane region" description="Helical" evidence="1">
    <location>
        <begin position="245"/>
        <end position="275"/>
    </location>
</feature>
<name>A0ABV6USQ3_9ACTN</name>
<feature type="transmembrane region" description="Helical" evidence="1">
    <location>
        <begin position="476"/>
        <end position="496"/>
    </location>
</feature>
<dbReference type="PANTHER" id="PTHR38454:SF1">
    <property type="entry name" value="INTEGRAL MEMBRANE PROTEIN"/>
    <property type="match status" value="1"/>
</dbReference>
<dbReference type="EMBL" id="JBHEZZ010000015">
    <property type="protein sequence ID" value="MFC1404472.1"/>
    <property type="molecule type" value="Genomic_DNA"/>
</dbReference>
<proteinExistence type="predicted"/>
<keyword evidence="1" id="KW-0812">Transmembrane</keyword>
<keyword evidence="1" id="KW-1133">Transmembrane helix</keyword>
<dbReference type="Pfam" id="PF09586">
    <property type="entry name" value="YfhO"/>
    <property type="match status" value="1"/>
</dbReference>
<dbReference type="Proteomes" id="UP001592528">
    <property type="component" value="Unassembled WGS sequence"/>
</dbReference>
<keyword evidence="1" id="KW-0472">Membrane</keyword>
<protein>
    <submittedName>
        <fullName evidence="2">YfhO family protein</fullName>
    </submittedName>
</protein>
<dbReference type="InterPro" id="IPR018580">
    <property type="entry name" value="Uncharacterised_YfhO"/>
</dbReference>
<reference evidence="2 3" key="1">
    <citation type="submission" date="2024-09" db="EMBL/GenBank/DDBJ databases">
        <authorList>
            <person name="Lee S.D."/>
        </authorList>
    </citation>
    <scope>NUCLEOTIDE SEQUENCE [LARGE SCALE GENOMIC DNA]</scope>
    <source>
        <strain evidence="2 3">N1-5</strain>
    </source>
</reference>
<feature type="transmembrane region" description="Helical" evidence="1">
    <location>
        <begin position="325"/>
        <end position="343"/>
    </location>
</feature>
<keyword evidence="3" id="KW-1185">Reference proteome</keyword>
<accession>A0ABV6USQ3</accession>
<evidence type="ECO:0000313" key="2">
    <source>
        <dbReference type="EMBL" id="MFC1404472.1"/>
    </source>
</evidence>
<comment type="caution">
    <text evidence="2">The sequence shown here is derived from an EMBL/GenBank/DDBJ whole genome shotgun (WGS) entry which is preliminary data.</text>
</comment>
<sequence>MLRRRNLPRPLSVLAVLAAVLFALWGIGGQLAGNSTLTATDEMVSSSPWLDAGLSGPPTHNWLLDDTYTSELPSTILFKQELQKGEGTGWNPYEAGGTNLGNVPNQALWSPLTVPYYLLPTWIAPAYGRLLEIVCAVAGSFLFLRRLRVSPAAAVTGGLIFAGSAFMVSWVGFPQTRVAAFIPVLFWTLERLIQERRVRDAALVAIPVASLLLGGFPSVMAYAMLTAGVYTVVRLLAEYRTTPKRLALTALGALAGLAAGAGLAMFQMVGFLYFYPTWLVQGRAQTPQMHLAAINLLETFSPWVFGTANVTQQPMFILKPNLVEAMSYISAAAVVLVLVALAMPRRGRALLPRGVWIVLFALAAGWTLLIYVGGAPLEVLQKLPVSRALFAANYIGRSRSILDFLLGVLAAVGFDLLLRRRAELPRLTGRLALLRVWPFVLGAGILALGAVLVVHGHHAVVATHNRASVQAFKHHLLIGALMLAAAGACVLILRLVRRPDPAWGRKRTLLVLRFAAAAALPLLVAAQGGAYMSAYYPKSSKTAFYPETDTHRYLAANLGGQRFASSSSGMVFGTNAAYDLRSVNGHTFINAPFATLVEQIPGNPIFFETYIDFNADHAQATNPVLDLLGTKYFVTAPSDPVLGNPVNAPTDGTTTTLQPGTTVTVPVTQTGPLRGIAVTAADTLQTGSTETLEVVIKDASGRTVATSNRLTNTIYKGVGFNVPVAADSVAAGTTLTASLTVHGSTPLTVAADQGAPALSTIEGEDDGLRLVHVDDSAIYLRLNAQPRIRWASTATVVPDQAARLALLSSGKVGADQVVLNSPGPAASGQSASVDVTKDGTDTVTTEVDAKGAGYLVVADADQSGWVATVDGKSAALLPADQGLVTVAVPAGKHTVTVRLAPPHATLGYAVSIATAVLLLLAVGGEAWWLRRRQG</sequence>
<gene>
    <name evidence="2" type="ORF">ACEZDJ_24555</name>
</gene>
<evidence type="ECO:0000313" key="3">
    <source>
        <dbReference type="Proteomes" id="UP001592528"/>
    </source>
</evidence>
<feature type="transmembrane region" description="Helical" evidence="1">
    <location>
        <begin position="394"/>
        <end position="418"/>
    </location>
</feature>
<feature type="transmembrane region" description="Helical" evidence="1">
    <location>
        <begin position="201"/>
        <end position="225"/>
    </location>
</feature>
<feature type="transmembrane region" description="Helical" evidence="1">
    <location>
        <begin position="906"/>
        <end position="929"/>
    </location>
</feature>
<feature type="transmembrane region" description="Helical" evidence="1">
    <location>
        <begin position="126"/>
        <end position="144"/>
    </location>
</feature>
<evidence type="ECO:0000256" key="1">
    <source>
        <dbReference type="SAM" id="Phobius"/>
    </source>
</evidence>
<feature type="transmembrane region" description="Helical" evidence="1">
    <location>
        <begin position="151"/>
        <end position="172"/>
    </location>
</feature>
<feature type="transmembrane region" description="Helical" evidence="1">
    <location>
        <begin position="508"/>
        <end position="532"/>
    </location>
</feature>
<feature type="transmembrane region" description="Helical" evidence="1">
    <location>
        <begin position="439"/>
        <end position="456"/>
    </location>
</feature>
<feature type="transmembrane region" description="Helical" evidence="1">
    <location>
        <begin position="355"/>
        <end position="374"/>
    </location>
</feature>
<organism evidence="2 3">
    <name type="scientific">Streptacidiphilus cavernicola</name>
    <dbReference type="NCBI Taxonomy" id="3342716"/>
    <lineage>
        <taxon>Bacteria</taxon>
        <taxon>Bacillati</taxon>
        <taxon>Actinomycetota</taxon>
        <taxon>Actinomycetes</taxon>
        <taxon>Kitasatosporales</taxon>
        <taxon>Streptomycetaceae</taxon>
        <taxon>Streptacidiphilus</taxon>
    </lineage>
</organism>